<dbReference type="CDD" id="cd07067">
    <property type="entry name" value="HP_PGM_like"/>
    <property type="match status" value="1"/>
</dbReference>
<sequence>MTLLYLVRHGETVDNAHRIMQGQTPGQLNETGIRQAEEVAEKLKDEPIDAFVASDLRRSIHTCELIARLHGQAVTTTPLLRERDWGSFTGKYIPDLSHLNDPSLWPDDIESLAALKERAGAFLDWLREKYPDQKVLAVGHGIINKAVQSVYYGKPMKEIKPMGNADIRILEL</sequence>
<dbReference type="EMBL" id="AEWX01000025">
    <property type="protein sequence ID" value="EGC19703.1"/>
    <property type="molecule type" value="Genomic_DNA"/>
</dbReference>
<evidence type="ECO:0000256" key="3">
    <source>
        <dbReference type="PIRSR" id="PIRSR613078-2"/>
    </source>
</evidence>
<dbReference type="RefSeq" id="WP_007366578.1">
    <property type="nucleotide sequence ID" value="NZ_GL872282.1"/>
</dbReference>
<dbReference type="HOGENOM" id="CLU_033323_9_4_10"/>
<dbReference type="OrthoDB" id="9782128at2"/>
<dbReference type="GO" id="GO:0043456">
    <property type="term" value="P:regulation of pentose-phosphate shunt"/>
    <property type="evidence" value="ECO:0007669"/>
    <property type="project" value="TreeGrafter"/>
</dbReference>
<dbReference type="GO" id="GO:0005829">
    <property type="term" value="C:cytosol"/>
    <property type="evidence" value="ECO:0007669"/>
    <property type="project" value="TreeGrafter"/>
</dbReference>
<dbReference type="SUPFAM" id="SSF53254">
    <property type="entry name" value="Phosphoglycerate mutase-like"/>
    <property type="match status" value="1"/>
</dbReference>
<evidence type="ECO:0000256" key="1">
    <source>
        <dbReference type="ARBA" id="ARBA00022801"/>
    </source>
</evidence>
<dbReference type="InterPro" id="IPR029033">
    <property type="entry name" value="His_PPase_superfam"/>
</dbReference>
<proteinExistence type="predicted"/>
<dbReference type="STRING" id="888743.HMPREF9141_1825"/>
<organism evidence="4 5">
    <name type="scientific">Prevotella multiformis DSM 16608</name>
    <dbReference type="NCBI Taxonomy" id="888743"/>
    <lineage>
        <taxon>Bacteria</taxon>
        <taxon>Pseudomonadati</taxon>
        <taxon>Bacteroidota</taxon>
        <taxon>Bacteroidia</taxon>
        <taxon>Bacteroidales</taxon>
        <taxon>Prevotellaceae</taxon>
        <taxon>Prevotella</taxon>
    </lineage>
</organism>
<comment type="caution">
    <text evidence="4">The sequence shown here is derived from an EMBL/GenBank/DDBJ whole genome shotgun (WGS) entry which is preliminary data.</text>
</comment>
<dbReference type="EC" id="3.1.3.46" evidence="4"/>
<feature type="binding site" evidence="3">
    <location>
        <position position="58"/>
    </location>
    <ligand>
        <name>substrate</name>
    </ligand>
</feature>
<evidence type="ECO:0000256" key="2">
    <source>
        <dbReference type="PIRSR" id="PIRSR613078-1"/>
    </source>
</evidence>
<dbReference type="Pfam" id="PF00300">
    <property type="entry name" value="His_Phos_1"/>
    <property type="match status" value="1"/>
</dbReference>
<gene>
    <name evidence="4" type="ORF">HMPREF9141_1825</name>
</gene>
<feature type="binding site" evidence="3">
    <location>
        <begin position="8"/>
        <end position="15"/>
    </location>
    <ligand>
        <name>substrate</name>
    </ligand>
</feature>
<feature type="active site" description="Tele-phosphohistidine intermediate" evidence="2">
    <location>
        <position position="9"/>
    </location>
</feature>
<dbReference type="PROSITE" id="PS00175">
    <property type="entry name" value="PG_MUTASE"/>
    <property type="match status" value="1"/>
</dbReference>
<feature type="active site" description="Proton donor/acceptor" evidence="2">
    <location>
        <position position="82"/>
    </location>
</feature>
<dbReference type="InterPro" id="IPR001345">
    <property type="entry name" value="PG/BPGM_mutase_AS"/>
</dbReference>
<dbReference type="GO" id="GO:0004331">
    <property type="term" value="F:fructose-2,6-bisphosphate 2-phosphatase activity"/>
    <property type="evidence" value="ECO:0007669"/>
    <property type="project" value="UniProtKB-EC"/>
</dbReference>
<dbReference type="SMART" id="SM00855">
    <property type="entry name" value="PGAM"/>
    <property type="match status" value="1"/>
</dbReference>
<accession>F0F8A8</accession>
<evidence type="ECO:0000313" key="4">
    <source>
        <dbReference type="EMBL" id="EGC19703.1"/>
    </source>
</evidence>
<reference evidence="4 5" key="1">
    <citation type="submission" date="2011-01" db="EMBL/GenBank/DDBJ databases">
        <authorList>
            <person name="Muzny D."/>
            <person name="Qin X."/>
            <person name="Deng J."/>
            <person name="Jiang H."/>
            <person name="Liu Y."/>
            <person name="Qu J."/>
            <person name="Song X.-Z."/>
            <person name="Zhang L."/>
            <person name="Thornton R."/>
            <person name="Coyle M."/>
            <person name="Francisco L."/>
            <person name="Jackson L."/>
            <person name="Javaid M."/>
            <person name="Korchina V."/>
            <person name="Kovar C."/>
            <person name="Mata R."/>
            <person name="Mathew T."/>
            <person name="Ngo R."/>
            <person name="Nguyen L."/>
            <person name="Nguyen N."/>
            <person name="Okwuonu G."/>
            <person name="Ongeri F."/>
            <person name="Pham C."/>
            <person name="Simmons D."/>
            <person name="Wilczek-Boney K."/>
            <person name="Hale W."/>
            <person name="Jakkamsetti A."/>
            <person name="Pham P."/>
            <person name="Ruth R."/>
            <person name="San Lucas F."/>
            <person name="Warren J."/>
            <person name="Zhang J."/>
            <person name="Zhao Z."/>
            <person name="Zhou C."/>
            <person name="Zhu D."/>
            <person name="Lee S."/>
            <person name="Bess C."/>
            <person name="Blankenburg K."/>
            <person name="Forbes L."/>
            <person name="Fu Q."/>
            <person name="Gubbala S."/>
            <person name="Hirani K."/>
            <person name="Jayaseelan J.C."/>
            <person name="Lara F."/>
            <person name="Munidasa M."/>
            <person name="Palculict T."/>
            <person name="Patil S."/>
            <person name="Pu L.-L."/>
            <person name="Saada N."/>
            <person name="Tang L."/>
            <person name="Weissenberger G."/>
            <person name="Zhu Y."/>
            <person name="Hemphill L."/>
            <person name="Shang Y."/>
            <person name="Youmans B."/>
            <person name="Ayvaz T."/>
            <person name="Ross M."/>
            <person name="Santibanez J."/>
            <person name="Aqrawi P."/>
            <person name="Gross S."/>
            <person name="Joshi V."/>
            <person name="Fowler G."/>
            <person name="Nazareth L."/>
            <person name="Reid J."/>
            <person name="Worley K."/>
            <person name="Petrosino J."/>
            <person name="Highlander S."/>
            <person name="Gibbs R."/>
        </authorList>
    </citation>
    <scope>NUCLEOTIDE SEQUENCE [LARGE SCALE GENOMIC DNA]</scope>
    <source>
        <strain evidence="4 5">DSM 16608</strain>
    </source>
</reference>
<dbReference type="Gene3D" id="3.40.50.1240">
    <property type="entry name" value="Phosphoglycerate mutase-like"/>
    <property type="match status" value="1"/>
</dbReference>
<keyword evidence="1 4" id="KW-0378">Hydrolase</keyword>
<dbReference type="GO" id="GO:0045820">
    <property type="term" value="P:negative regulation of glycolytic process"/>
    <property type="evidence" value="ECO:0007669"/>
    <property type="project" value="TreeGrafter"/>
</dbReference>
<dbReference type="InterPro" id="IPR013078">
    <property type="entry name" value="His_Pase_superF_clade-1"/>
</dbReference>
<evidence type="ECO:0000313" key="5">
    <source>
        <dbReference type="Proteomes" id="UP000005697"/>
    </source>
</evidence>
<dbReference type="AlphaFoldDB" id="F0F8A8"/>
<dbReference type="PANTHER" id="PTHR46517:SF1">
    <property type="entry name" value="FRUCTOSE-2,6-BISPHOSPHATASE TIGAR"/>
    <property type="match status" value="1"/>
</dbReference>
<protein>
    <submittedName>
        <fullName evidence="4">Phosphoglycerate mutase family protein</fullName>
        <ecNumber evidence="4">3.1.3.46</ecNumber>
    </submittedName>
</protein>
<dbReference type="eggNOG" id="COG0406">
    <property type="taxonomic scope" value="Bacteria"/>
</dbReference>
<keyword evidence="5" id="KW-1185">Reference proteome</keyword>
<dbReference type="PANTHER" id="PTHR46517">
    <property type="entry name" value="FRUCTOSE-2,6-BISPHOSPHATASE TIGAR"/>
    <property type="match status" value="1"/>
</dbReference>
<dbReference type="InterPro" id="IPR051695">
    <property type="entry name" value="Phosphoglycerate_Mutase"/>
</dbReference>
<name>F0F8A8_9BACT</name>
<dbReference type="Proteomes" id="UP000005697">
    <property type="component" value="Unassembled WGS sequence"/>
</dbReference>